<name>A0A9Q3CDW4_9BASI</name>
<keyword evidence="3" id="KW-1185">Reference proteome</keyword>
<feature type="region of interest" description="Disordered" evidence="1">
    <location>
        <begin position="76"/>
        <end position="95"/>
    </location>
</feature>
<feature type="compositionally biased region" description="Basic residues" evidence="1">
    <location>
        <begin position="44"/>
        <end position="56"/>
    </location>
</feature>
<evidence type="ECO:0000313" key="3">
    <source>
        <dbReference type="Proteomes" id="UP000765509"/>
    </source>
</evidence>
<dbReference type="EMBL" id="AVOT02006616">
    <property type="protein sequence ID" value="MBW0482013.1"/>
    <property type="molecule type" value="Genomic_DNA"/>
</dbReference>
<accession>A0A9Q3CDW4</accession>
<organism evidence="2 3">
    <name type="scientific">Austropuccinia psidii MF-1</name>
    <dbReference type="NCBI Taxonomy" id="1389203"/>
    <lineage>
        <taxon>Eukaryota</taxon>
        <taxon>Fungi</taxon>
        <taxon>Dikarya</taxon>
        <taxon>Basidiomycota</taxon>
        <taxon>Pucciniomycotina</taxon>
        <taxon>Pucciniomycetes</taxon>
        <taxon>Pucciniales</taxon>
        <taxon>Sphaerophragmiaceae</taxon>
        <taxon>Austropuccinia</taxon>
    </lineage>
</organism>
<sequence>MALVAKNGSGGPNCGLGTHLAPFGLIGLGQKGPKWPTDCESRPTGHRSHRGPKWPKKAIYAKTPIMKGVALNPRMRARGLKAPRRQNDPQAQNQR</sequence>
<protein>
    <submittedName>
        <fullName evidence="2">Uncharacterized protein</fullName>
    </submittedName>
</protein>
<gene>
    <name evidence="2" type="ORF">O181_021728</name>
</gene>
<dbReference type="AlphaFoldDB" id="A0A9Q3CDW4"/>
<evidence type="ECO:0000256" key="1">
    <source>
        <dbReference type="SAM" id="MobiDB-lite"/>
    </source>
</evidence>
<evidence type="ECO:0000313" key="2">
    <source>
        <dbReference type="EMBL" id="MBW0482013.1"/>
    </source>
</evidence>
<reference evidence="2" key="1">
    <citation type="submission" date="2021-03" db="EMBL/GenBank/DDBJ databases">
        <title>Draft genome sequence of rust myrtle Austropuccinia psidii MF-1, a brazilian biotype.</title>
        <authorList>
            <person name="Quecine M.C."/>
            <person name="Pachon D.M.R."/>
            <person name="Bonatelli M.L."/>
            <person name="Correr F.H."/>
            <person name="Franceschini L.M."/>
            <person name="Leite T.F."/>
            <person name="Margarido G.R.A."/>
            <person name="Almeida C.A."/>
            <person name="Ferrarezi J.A."/>
            <person name="Labate C.A."/>
        </authorList>
    </citation>
    <scope>NUCLEOTIDE SEQUENCE</scope>
    <source>
        <strain evidence="2">MF-1</strain>
    </source>
</reference>
<comment type="caution">
    <text evidence="2">The sequence shown here is derived from an EMBL/GenBank/DDBJ whole genome shotgun (WGS) entry which is preliminary data.</text>
</comment>
<proteinExistence type="predicted"/>
<feature type="region of interest" description="Disordered" evidence="1">
    <location>
        <begin position="34"/>
        <end position="56"/>
    </location>
</feature>
<dbReference type="Proteomes" id="UP000765509">
    <property type="component" value="Unassembled WGS sequence"/>
</dbReference>